<organism evidence="1 2">
    <name type="scientific">Anaerotruncus colihominis</name>
    <dbReference type="NCBI Taxonomy" id="169435"/>
    <lineage>
        <taxon>Bacteria</taxon>
        <taxon>Bacillati</taxon>
        <taxon>Bacillota</taxon>
        <taxon>Clostridia</taxon>
        <taxon>Eubacteriales</taxon>
        <taxon>Oscillospiraceae</taxon>
        <taxon>Anaerotruncus</taxon>
    </lineage>
</organism>
<evidence type="ECO:0000313" key="2">
    <source>
        <dbReference type="Proteomes" id="UP000196386"/>
    </source>
</evidence>
<name>A0A1Y4N3R3_9FIRM</name>
<dbReference type="EMBL" id="NFKP01000001">
    <property type="protein sequence ID" value="OUP71335.1"/>
    <property type="molecule type" value="Genomic_DNA"/>
</dbReference>
<comment type="caution">
    <text evidence="1">The sequence shown here is derived from an EMBL/GenBank/DDBJ whole genome shotgun (WGS) entry which is preliminary data.</text>
</comment>
<accession>A0A1Y4N3R3</accession>
<protein>
    <submittedName>
        <fullName evidence="1">Uncharacterized protein</fullName>
    </submittedName>
</protein>
<reference evidence="2" key="1">
    <citation type="submission" date="2017-04" db="EMBL/GenBank/DDBJ databases">
        <title>Function of individual gut microbiota members based on whole genome sequencing of pure cultures obtained from chicken caecum.</title>
        <authorList>
            <person name="Medvecky M."/>
            <person name="Cejkova D."/>
            <person name="Polansky O."/>
            <person name="Karasova D."/>
            <person name="Kubasova T."/>
            <person name="Cizek A."/>
            <person name="Rychlik I."/>
        </authorList>
    </citation>
    <scope>NUCLEOTIDE SEQUENCE [LARGE SCALE GENOMIC DNA]</scope>
    <source>
        <strain evidence="2">An175</strain>
    </source>
</reference>
<dbReference type="Proteomes" id="UP000196386">
    <property type="component" value="Unassembled WGS sequence"/>
</dbReference>
<sequence length="59" mass="6499">MKSKLCVVFGIGVFAGLAGGFVVSKKCILKSMEKYLQSDECKNEIKSRVDKLLDDLVSE</sequence>
<dbReference type="RefSeq" id="WP_087298855.1">
    <property type="nucleotide sequence ID" value="NZ_NFKP01000001.1"/>
</dbReference>
<evidence type="ECO:0000313" key="1">
    <source>
        <dbReference type="EMBL" id="OUP71335.1"/>
    </source>
</evidence>
<dbReference type="AlphaFoldDB" id="A0A1Y4N3R3"/>
<gene>
    <name evidence="1" type="ORF">B5F11_00130</name>
</gene>
<proteinExistence type="predicted"/>